<reference evidence="2" key="1">
    <citation type="submission" date="2021-01" db="EMBL/GenBank/DDBJ databases">
        <authorList>
            <person name="Corre E."/>
            <person name="Pelletier E."/>
            <person name="Niang G."/>
            <person name="Scheremetjew M."/>
            <person name="Finn R."/>
            <person name="Kale V."/>
            <person name="Holt S."/>
            <person name="Cochrane G."/>
            <person name="Meng A."/>
            <person name="Brown T."/>
            <person name="Cohen L."/>
        </authorList>
    </citation>
    <scope>NUCLEOTIDE SEQUENCE</scope>
    <source>
        <strain evidence="2">Pbaha01</strain>
    </source>
</reference>
<evidence type="ECO:0000256" key="1">
    <source>
        <dbReference type="SAM" id="MobiDB-lite"/>
    </source>
</evidence>
<feature type="region of interest" description="Disordered" evidence="1">
    <location>
        <begin position="352"/>
        <end position="372"/>
    </location>
</feature>
<accession>A0A7S0AJW2</accession>
<name>A0A7S0AJW2_9DINO</name>
<proteinExistence type="predicted"/>
<dbReference type="AlphaFoldDB" id="A0A7S0AJW2"/>
<gene>
    <name evidence="2" type="ORF">PBAH0796_LOCUS17615</name>
</gene>
<evidence type="ECO:0000313" key="2">
    <source>
        <dbReference type="EMBL" id="CAD8365900.1"/>
    </source>
</evidence>
<sequence>MPRRAEAGPLATPVVARRRGGEQKLLAALSDPRLKGSQDGAYFVLRGFGFPASSTSVPAPRIEVFAATQPAVFNALKHLGLQHDGSRFVLRADNGDASKPPRRSLSAPSDIHLLMAGGRPAGGASGGAPVWTAPSHAHREAAMTTPSRRRRALDGSGENEELFKRLALPKVFAKKEALKGALVDAKEAGASMSHGSTTCRRRASISSETVLRHSSVAHSAAADGERYAKGHARAVPGRVQPAAASTAQPGAAARWVVGPGLAAHGQPEESEEHLLFWRPSLDRADPEEQRSYCELLARPRRVAKRPQGLPKVLRQTPAGLAAQRDFCARFAQLQLRSVVSQESGCTDHEAFQEESVASMSSSEGLGSAGSAESLESRAWRTAEWLLEAFEQREPLDCMASHPYGMGQAEAQSVIGQESRARASSDWVPSHKCLTA</sequence>
<protein>
    <submittedName>
        <fullName evidence="2">Uncharacterized protein</fullName>
    </submittedName>
</protein>
<feature type="compositionally biased region" description="Low complexity" evidence="1">
    <location>
        <begin position="353"/>
        <end position="372"/>
    </location>
</feature>
<organism evidence="2">
    <name type="scientific">Pyrodinium bahamense</name>
    <dbReference type="NCBI Taxonomy" id="73915"/>
    <lineage>
        <taxon>Eukaryota</taxon>
        <taxon>Sar</taxon>
        <taxon>Alveolata</taxon>
        <taxon>Dinophyceae</taxon>
        <taxon>Gonyaulacales</taxon>
        <taxon>Pyrocystaceae</taxon>
        <taxon>Pyrodinium</taxon>
    </lineage>
</organism>
<dbReference type="EMBL" id="HBEG01028915">
    <property type="protein sequence ID" value="CAD8365900.1"/>
    <property type="molecule type" value="Transcribed_RNA"/>
</dbReference>